<keyword evidence="4" id="KW-1185">Reference proteome</keyword>
<dbReference type="InterPro" id="IPR029044">
    <property type="entry name" value="Nucleotide-diphossugar_trans"/>
</dbReference>
<dbReference type="SUPFAM" id="SSF159283">
    <property type="entry name" value="Guanosine diphospho-D-mannose pyrophosphorylase/mannose-6-phosphate isomerase linker domain"/>
    <property type="match status" value="1"/>
</dbReference>
<keyword evidence="3" id="KW-0548">Nucleotidyltransferase</keyword>
<dbReference type="GO" id="GO:0009298">
    <property type="term" value="P:GDP-mannose biosynthetic process"/>
    <property type="evidence" value="ECO:0007669"/>
    <property type="project" value="TreeGrafter"/>
</dbReference>
<keyword evidence="3" id="KW-0808">Transferase</keyword>
<dbReference type="Proteomes" id="UP000001968">
    <property type="component" value="Chromosome"/>
</dbReference>
<evidence type="ECO:0000259" key="2">
    <source>
        <dbReference type="Pfam" id="PF22640"/>
    </source>
</evidence>
<dbReference type="HOGENOM" id="CLU_035527_0_1_9"/>
<dbReference type="EMBL" id="CP000448">
    <property type="protein sequence ID" value="ABI68073.1"/>
    <property type="molecule type" value="Genomic_DNA"/>
</dbReference>
<dbReference type="Pfam" id="PF22640">
    <property type="entry name" value="ManC_GMP_beta-helix"/>
    <property type="match status" value="1"/>
</dbReference>
<feature type="domain" description="Nucleotidyl transferase" evidence="1">
    <location>
        <begin position="2"/>
        <end position="257"/>
    </location>
</feature>
<dbReference type="InterPro" id="IPR005835">
    <property type="entry name" value="NTP_transferase_dom"/>
</dbReference>
<name>Q0AYY1_SYNWW</name>
<dbReference type="Pfam" id="PF00483">
    <property type="entry name" value="NTP_transferase"/>
    <property type="match status" value="1"/>
</dbReference>
<dbReference type="GO" id="GO:0008928">
    <property type="term" value="F:mannose-1-phosphate guanylyltransferase (GDP) activity"/>
    <property type="evidence" value="ECO:0007669"/>
    <property type="project" value="UniProtKB-EC"/>
</dbReference>
<dbReference type="SUPFAM" id="SSF53448">
    <property type="entry name" value="Nucleotide-diphospho-sugar transferases"/>
    <property type="match status" value="1"/>
</dbReference>
<dbReference type="PANTHER" id="PTHR46390:SF1">
    <property type="entry name" value="MANNOSE-1-PHOSPHATE GUANYLYLTRANSFERASE"/>
    <property type="match status" value="1"/>
</dbReference>
<protein>
    <submittedName>
        <fullName evidence="3">Mannose-1-phosphate guanylyltransferase (GDP)</fullName>
        <ecNumber evidence="3">2.7.7.22</ecNumber>
    </submittedName>
</protein>
<evidence type="ECO:0000313" key="3">
    <source>
        <dbReference type="EMBL" id="ABI68073.1"/>
    </source>
</evidence>
<dbReference type="PANTHER" id="PTHR46390">
    <property type="entry name" value="MANNOSE-1-PHOSPHATE GUANYLYLTRANSFERASE"/>
    <property type="match status" value="1"/>
</dbReference>
<dbReference type="CDD" id="cd02509">
    <property type="entry name" value="GDP-M1P_Guanylyltransferase"/>
    <property type="match status" value="1"/>
</dbReference>
<reference evidence="4" key="1">
    <citation type="journal article" date="2010" name="Environ. Microbiol.">
        <title>The genome of Syntrophomonas wolfei: new insights into syntrophic metabolism and biohydrogen production.</title>
        <authorList>
            <person name="Sieber J.R."/>
            <person name="Sims D.R."/>
            <person name="Han C."/>
            <person name="Kim E."/>
            <person name="Lykidis A."/>
            <person name="Lapidus A.L."/>
            <person name="McDonnald E."/>
            <person name="Rohlin L."/>
            <person name="Culley D.E."/>
            <person name="Gunsalus R."/>
            <person name="McInerney M.J."/>
        </authorList>
    </citation>
    <scope>NUCLEOTIDE SEQUENCE [LARGE SCALE GENOMIC DNA]</scope>
    <source>
        <strain evidence="4">DSM 2245B / Goettingen</strain>
    </source>
</reference>
<feature type="domain" description="MannoseP isomerase/GMP-like beta-helix" evidence="2">
    <location>
        <begin position="265"/>
        <end position="319"/>
    </location>
</feature>
<dbReference type="KEGG" id="swo:Swol_0751"/>
<dbReference type="eggNOG" id="COG0836">
    <property type="taxonomic scope" value="Bacteria"/>
</dbReference>
<dbReference type="AlphaFoldDB" id="Q0AYY1"/>
<proteinExistence type="predicted"/>
<evidence type="ECO:0000313" key="4">
    <source>
        <dbReference type="Proteomes" id="UP000001968"/>
    </source>
</evidence>
<dbReference type="GO" id="GO:0004475">
    <property type="term" value="F:mannose-1-phosphate guanylyltransferase (GTP) activity"/>
    <property type="evidence" value="ECO:0007669"/>
    <property type="project" value="InterPro"/>
</dbReference>
<dbReference type="Gene3D" id="3.90.550.10">
    <property type="entry name" value="Spore Coat Polysaccharide Biosynthesis Protein SpsA, Chain A"/>
    <property type="match status" value="1"/>
</dbReference>
<dbReference type="InterPro" id="IPR049577">
    <property type="entry name" value="GMPP_N"/>
</dbReference>
<evidence type="ECO:0000259" key="1">
    <source>
        <dbReference type="Pfam" id="PF00483"/>
    </source>
</evidence>
<dbReference type="InterPro" id="IPR054566">
    <property type="entry name" value="ManC/GMP-like_b-helix"/>
</dbReference>
<accession>Q0AYY1</accession>
<dbReference type="STRING" id="335541.Swol_0751"/>
<dbReference type="InterPro" id="IPR051161">
    <property type="entry name" value="Mannose-6P_isomerase_type2"/>
</dbReference>
<organism evidence="3 4">
    <name type="scientific">Syntrophomonas wolfei subsp. wolfei (strain DSM 2245B / Goettingen)</name>
    <dbReference type="NCBI Taxonomy" id="335541"/>
    <lineage>
        <taxon>Bacteria</taxon>
        <taxon>Bacillati</taxon>
        <taxon>Bacillota</taxon>
        <taxon>Clostridia</taxon>
        <taxon>Eubacteriales</taxon>
        <taxon>Syntrophomonadaceae</taxon>
        <taxon>Syntrophomonas</taxon>
    </lineage>
</organism>
<dbReference type="EC" id="2.7.7.22" evidence="3"/>
<sequence length="321" mass="35319">MRLWPESTEGHPKQLCDFLGRGSLLAMTLQRLQPLGSLLVVAGESQRNILEPEVVAWQASLLTEPLGRNTAPAVGLVLAGMVNAGDEVLGIFPADHHIENDVEFRRVLEVAVGVARQGYLVTVGIVPAYAETGYGYIERDGEMELDSEAYVVKAFHEKPDASTAREYLQNGNFYWNAGIFLATVETWRGLMQEFMPGVYSYILQGQVAYREAYPAFPNISIDYAIAEKCQRMAVVEGSFGWSDIGSWDALAAVLEQDDDGNAMSGTAVAIECRGCLGRSREKKLVLFGLEDMVAVETDDTILVCPRSRSQDIKSLLDTLKE</sequence>
<gene>
    <name evidence="3" type="ordered locus">Swol_0751</name>
</gene>